<proteinExistence type="predicted"/>
<feature type="region of interest" description="Disordered" evidence="2">
    <location>
        <begin position="353"/>
        <end position="376"/>
    </location>
</feature>
<dbReference type="OrthoDB" id="3643588at2759"/>
<gene>
    <name evidence="3" type="ORF">CB0940_11088</name>
    <name evidence="4" type="ORF">RHO25_012581</name>
</gene>
<feature type="compositionally biased region" description="Low complexity" evidence="2">
    <location>
        <begin position="187"/>
        <end position="201"/>
    </location>
</feature>
<keyword evidence="6" id="KW-1185">Reference proteome</keyword>
<feature type="compositionally biased region" description="Acidic residues" evidence="2">
    <location>
        <begin position="360"/>
        <end position="370"/>
    </location>
</feature>
<keyword evidence="1" id="KW-0175">Coiled coil</keyword>
<reference evidence="4 6" key="2">
    <citation type="submission" date="2023-09" db="EMBL/GenBank/DDBJ databases">
        <title>Complete-Gapless Cercospora beticola genome.</title>
        <authorList>
            <person name="Wyatt N.A."/>
            <person name="Spanner R.E."/>
            <person name="Bolton M.D."/>
        </authorList>
    </citation>
    <scope>NUCLEOTIDE SEQUENCE [LARGE SCALE GENOMIC DNA]</scope>
    <source>
        <strain evidence="4">Cb09-40</strain>
    </source>
</reference>
<protein>
    <submittedName>
        <fullName evidence="3">Uncharacterized protein</fullName>
    </submittedName>
</protein>
<dbReference type="Proteomes" id="UP000230605">
    <property type="component" value="Chromosome 9"/>
</dbReference>
<evidence type="ECO:0000313" key="6">
    <source>
        <dbReference type="Proteomes" id="UP001302367"/>
    </source>
</evidence>
<dbReference type="EMBL" id="LKMD01000107">
    <property type="protein sequence ID" value="PIA90590.1"/>
    <property type="molecule type" value="Genomic_DNA"/>
</dbReference>
<feature type="coiled-coil region" evidence="1">
    <location>
        <begin position="270"/>
        <end position="304"/>
    </location>
</feature>
<evidence type="ECO:0000256" key="2">
    <source>
        <dbReference type="SAM" id="MobiDB-lite"/>
    </source>
</evidence>
<dbReference type="EMBL" id="CP134192">
    <property type="protein sequence ID" value="WPB07917.1"/>
    <property type="molecule type" value="Genomic_DNA"/>
</dbReference>
<reference evidence="3 5" key="1">
    <citation type="submission" date="2015-10" db="EMBL/GenBank/DDBJ databases">
        <title>The cercosporin biosynthetic gene cluster was horizontally transferred to several fungal lineages and shown to be expanded in Cercospora beticola based on microsynteny with recipient genomes.</title>
        <authorList>
            <person name="De Jonge R."/>
            <person name="Ebert M.K."/>
            <person name="Suttle J.C."/>
            <person name="Jurick Ii W.M."/>
            <person name="Secor G.A."/>
            <person name="Thomma B.P."/>
            <person name="Van De Peer Y."/>
            <person name="Bolton M.D."/>
        </authorList>
    </citation>
    <scope>NUCLEOTIDE SEQUENCE [LARGE SCALE GENOMIC DNA]</scope>
    <source>
        <strain evidence="3 5">09-40</strain>
    </source>
</reference>
<name>A0A2G5HDG7_CERBT</name>
<evidence type="ECO:0000313" key="5">
    <source>
        <dbReference type="Proteomes" id="UP000230605"/>
    </source>
</evidence>
<organism evidence="3 5">
    <name type="scientific">Cercospora beticola</name>
    <name type="common">Sugarbeet leaf spot fungus</name>
    <dbReference type="NCBI Taxonomy" id="122368"/>
    <lineage>
        <taxon>Eukaryota</taxon>
        <taxon>Fungi</taxon>
        <taxon>Dikarya</taxon>
        <taxon>Ascomycota</taxon>
        <taxon>Pezizomycotina</taxon>
        <taxon>Dothideomycetes</taxon>
        <taxon>Dothideomycetidae</taxon>
        <taxon>Mycosphaerellales</taxon>
        <taxon>Mycosphaerellaceae</taxon>
        <taxon>Cercospora</taxon>
    </lineage>
</organism>
<accession>A0A2G5HDG7</accession>
<dbReference type="AlphaFoldDB" id="A0A2G5HDG7"/>
<evidence type="ECO:0000313" key="3">
    <source>
        <dbReference type="EMBL" id="PIA90590.1"/>
    </source>
</evidence>
<feature type="region of interest" description="Disordered" evidence="2">
    <location>
        <begin position="161"/>
        <end position="223"/>
    </location>
</feature>
<evidence type="ECO:0000313" key="4">
    <source>
        <dbReference type="EMBL" id="WPB07917.1"/>
    </source>
</evidence>
<dbReference type="Proteomes" id="UP001302367">
    <property type="component" value="Chromosome 9"/>
</dbReference>
<evidence type="ECO:0000256" key="1">
    <source>
        <dbReference type="SAM" id="Coils"/>
    </source>
</evidence>
<sequence>MAQKQPLVNTMRGYERDFAAPAPLASKSEAEALLARNRELVDDTLWLVSEYYLTVELLDYQRKVTNNNNLTIKEVEEGIKKALKRCAHLSGIDENKDVGRFRYESCKRRIANLEARLVDEPDLEQYGLNDLKAMVRQLRYHDEDEEGRKRVTFFDRDEIHHLPPVSDDAEDNPELDQSNPDFDPEVSAASAAPPTTTAAPKPTRRYNRRGAAPRPNPDMPKPAVKARYGTQAAQMAERTSRFEDWAPRISYFGNRTEHSRQWVGFRKARRNLRNDERNRLRKEIPRLEEELAKCRKDLEEMKEADEMEERLYGDRMRQGQQEQDRLDAWEKFLNLESDVEPELDEYGYVLASAEGREEGGAEEGEGEGEVEMGGVE</sequence>